<comment type="catalytic activity">
    <reaction evidence="1 10">
        <text>1-(5-phospho-beta-D-ribosyl)-ATP + H2O = 1-(5-phospho-beta-D-ribosyl)-5'-AMP + diphosphate + H(+)</text>
        <dbReference type="Rhea" id="RHEA:22828"/>
        <dbReference type="ChEBI" id="CHEBI:15377"/>
        <dbReference type="ChEBI" id="CHEBI:15378"/>
        <dbReference type="ChEBI" id="CHEBI:33019"/>
        <dbReference type="ChEBI" id="CHEBI:59457"/>
        <dbReference type="ChEBI" id="CHEBI:73183"/>
        <dbReference type="EC" id="3.6.1.31"/>
    </reaction>
</comment>
<keyword evidence="8 10" id="KW-0067">ATP-binding</keyword>
<reference evidence="11" key="1">
    <citation type="submission" date="2019-02" db="EMBL/GenBank/DDBJ databases">
        <authorList>
            <person name="Gruber-Vodicka R. H."/>
            <person name="Seah K. B. B."/>
        </authorList>
    </citation>
    <scope>NUCLEOTIDE SEQUENCE</scope>
    <source>
        <strain evidence="11">BECK_S313</strain>
    </source>
</reference>
<dbReference type="EC" id="3.6.1.31" evidence="10"/>
<keyword evidence="6 10" id="KW-0547">Nucleotide-binding</keyword>
<dbReference type="FunFam" id="1.10.287.1080:FF:000002">
    <property type="entry name" value="Histidine biosynthesis bifunctional protein HisIE"/>
    <property type="match status" value="1"/>
</dbReference>
<dbReference type="SUPFAM" id="SSF101386">
    <property type="entry name" value="all-alpha NTP pyrophosphatases"/>
    <property type="match status" value="1"/>
</dbReference>
<name>A0A450WH21_9GAMM</name>
<comment type="similarity">
    <text evidence="10">Belongs to the PRA-PH family.</text>
</comment>
<evidence type="ECO:0000313" key="11">
    <source>
        <dbReference type="EMBL" id="VFK16343.1"/>
    </source>
</evidence>
<evidence type="ECO:0000256" key="2">
    <source>
        <dbReference type="ARBA" id="ARBA00004496"/>
    </source>
</evidence>
<dbReference type="Gene3D" id="1.10.287.1080">
    <property type="entry name" value="MazG-like"/>
    <property type="match status" value="1"/>
</dbReference>
<keyword evidence="9 10" id="KW-0368">Histidine biosynthesis</keyword>
<dbReference type="CDD" id="cd11534">
    <property type="entry name" value="NTP-PPase_HisIE_like"/>
    <property type="match status" value="1"/>
</dbReference>
<evidence type="ECO:0000256" key="10">
    <source>
        <dbReference type="HAMAP-Rule" id="MF_01020"/>
    </source>
</evidence>
<evidence type="ECO:0000256" key="9">
    <source>
        <dbReference type="ARBA" id="ARBA00023102"/>
    </source>
</evidence>
<dbReference type="AlphaFoldDB" id="A0A450WH21"/>
<evidence type="ECO:0000256" key="5">
    <source>
        <dbReference type="ARBA" id="ARBA00022605"/>
    </source>
</evidence>
<dbReference type="NCBIfam" id="TIGR03188">
    <property type="entry name" value="histidine_hisI"/>
    <property type="match status" value="1"/>
</dbReference>
<evidence type="ECO:0000256" key="1">
    <source>
        <dbReference type="ARBA" id="ARBA00001460"/>
    </source>
</evidence>
<dbReference type="PANTHER" id="PTHR42945">
    <property type="entry name" value="HISTIDINE BIOSYNTHESIS BIFUNCTIONAL PROTEIN"/>
    <property type="match status" value="1"/>
</dbReference>
<dbReference type="NCBIfam" id="NF001611">
    <property type="entry name" value="PRK00400.1-3"/>
    <property type="match status" value="1"/>
</dbReference>
<dbReference type="PANTHER" id="PTHR42945:SF9">
    <property type="entry name" value="HISTIDINE BIOSYNTHESIS BIFUNCTIONAL PROTEIN HISIE"/>
    <property type="match status" value="1"/>
</dbReference>
<organism evidence="11">
    <name type="scientific">Candidatus Kentrum sp. LPFa</name>
    <dbReference type="NCBI Taxonomy" id="2126335"/>
    <lineage>
        <taxon>Bacteria</taxon>
        <taxon>Pseudomonadati</taxon>
        <taxon>Pseudomonadota</taxon>
        <taxon>Gammaproteobacteria</taxon>
        <taxon>Candidatus Kentrum</taxon>
    </lineage>
</organism>
<dbReference type="HAMAP" id="MF_01020">
    <property type="entry name" value="HisE"/>
    <property type="match status" value="1"/>
</dbReference>
<keyword evidence="5 10" id="KW-0028">Amino-acid biosynthesis</keyword>
<protein>
    <recommendedName>
        <fullName evidence="10">Phosphoribosyl-ATP pyrophosphatase</fullName>
        <shortName evidence="10">PRA-PH</shortName>
        <ecNumber evidence="10">3.6.1.31</ecNumber>
    </recommendedName>
</protein>
<keyword evidence="7 10" id="KW-0378">Hydrolase</keyword>
<evidence type="ECO:0000256" key="4">
    <source>
        <dbReference type="ARBA" id="ARBA00022490"/>
    </source>
</evidence>
<dbReference type="EMBL" id="CAADFK010000093">
    <property type="protein sequence ID" value="VFK16343.1"/>
    <property type="molecule type" value="Genomic_DNA"/>
</dbReference>
<accession>A0A450WH21</accession>
<dbReference type="GO" id="GO:0000105">
    <property type="term" value="P:L-histidine biosynthetic process"/>
    <property type="evidence" value="ECO:0007669"/>
    <property type="project" value="UniProtKB-UniRule"/>
</dbReference>
<proteinExistence type="inferred from homology"/>
<dbReference type="GO" id="GO:0005737">
    <property type="term" value="C:cytoplasm"/>
    <property type="evidence" value="ECO:0007669"/>
    <property type="project" value="UniProtKB-SubCell"/>
</dbReference>
<dbReference type="InterPro" id="IPR021130">
    <property type="entry name" value="PRib-ATP_PPHydrolase-like"/>
</dbReference>
<keyword evidence="4 10" id="KW-0963">Cytoplasm</keyword>
<gene>
    <name evidence="10" type="primary">hisE</name>
    <name evidence="11" type="ORF">BECKLPF1236B_GA0070989_109314</name>
</gene>
<dbReference type="InterPro" id="IPR008179">
    <property type="entry name" value="HisE"/>
</dbReference>
<dbReference type="GO" id="GO:0004636">
    <property type="term" value="F:phosphoribosyl-ATP diphosphatase activity"/>
    <property type="evidence" value="ECO:0007669"/>
    <property type="project" value="UniProtKB-UniRule"/>
</dbReference>
<comment type="subcellular location">
    <subcellularLocation>
        <location evidence="2 10">Cytoplasm</location>
    </subcellularLocation>
</comment>
<comment type="pathway">
    <text evidence="3 10">Amino-acid biosynthesis; L-histidine biosynthesis; L-histidine from 5-phospho-alpha-D-ribose 1-diphosphate: step 2/9.</text>
</comment>
<dbReference type="GO" id="GO:0005524">
    <property type="term" value="F:ATP binding"/>
    <property type="evidence" value="ECO:0007669"/>
    <property type="project" value="UniProtKB-KW"/>
</dbReference>
<sequence>MRGIRRYLLQLLTIKLSMSTTLYRLARVLKQRKSADPENSYVADLYSRGMNAILKKIGEETAEVIMSAKDGDRRAIVHEIADLWFHTLVLLVHQGLEPDMVIEELEKRFGTSGLVEKANRP</sequence>
<evidence type="ECO:0000256" key="6">
    <source>
        <dbReference type="ARBA" id="ARBA00022741"/>
    </source>
</evidence>
<evidence type="ECO:0000256" key="7">
    <source>
        <dbReference type="ARBA" id="ARBA00022801"/>
    </source>
</evidence>
<evidence type="ECO:0000256" key="3">
    <source>
        <dbReference type="ARBA" id="ARBA00005204"/>
    </source>
</evidence>
<dbReference type="UniPathway" id="UPA00031">
    <property type="reaction ID" value="UER00007"/>
</dbReference>
<evidence type="ECO:0000256" key="8">
    <source>
        <dbReference type="ARBA" id="ARBA00022840"/>
    </source>
</evidence>
<dbReference type="Pfam" id="PF01503">
    <property type="entry name" value="PRA-PH"/>
    <property type="match status" value="1"/>
</dbReference>